<reference evidence="1" key="1">
    <citation type="submission" date="2024-02" db="EMBL/GenBank/DDBJ databases">
        <title>Metagenome Assembled Genome of Zalaria obscura JY119.</title>
        <authorList>
            <person name="Vighnesh L."/>
            <person name="Jagadeeshwari U."/>
            <person name="Venkata Ramana C."/>
            <person name="Sasikala C."/>
        </authorList>
    </citation>
    <scope>NUCLEOTIDE SEQUENCE</scope>
    <source>
        <strain evidence="1">JY119</strain>
    </source>
</reference>
<gene>
    <name evidence="1" type="ORF">M8818_000022</name>
</gene>
<evidence type="ECO:0000313" key="1">
    <source>
        <dbReference type="EMBL" id="KAK8221857.1"/>
    </source>
</evidence>
<protein>
    <submittedName>
        <fullName evidence="1">Uncharacterized protein</fullName>
    </submittedName>
</protein>
<sequence>MPKAVYHAARSLKRQLDITKDLDRIQQYWGKPLDEIIPEELHPLGIVLSTTEYRRANDRDPLRVTTRIADPKNWTLSLVQSFRSLASETQHDPDLAVSILYSVTEQCWAMGRFRGLHVTDVSEAFAIARHRKCQGLPAQPSPVPNHIGREAHEELLSGTTHNSSHDALANTTDVRQRVSGTVFPTVAADGSSLHGAHPSGGLSELEITASASAPVRATTSPELFVREDSDNQIQQGWTPSADSTTQNLRPFDPTPPADGAANDRLLSIPPTPISRTNPTNLTAENTLNNTEGCDRSATPARSISDVAVDDDTKFEDIDTGPHDMLPVKEEEEEQGEGEYEEEEEDEDEDTSPHTPKPGTTPPVEQDLMILQAELRLAKIKYRRVRLRNAPENELLEADQLVAELELQLLKMGKHRTPAYAHLPLSPSPTFSPPSTLRGQKTCE</sequence>
<keyword evidence="2" id="KW-1185">Reference proteome</keyword>
<comment type="caution">
    <text evidence="1">The sequence shown here is derived from an EMBL/GenBank/DDBJ whole genome shotgun (WGS) entry which is preliminary data.</text>
</comment>
<dbReference type="EMBL" id="JAMKPW020000001">
    <property type="protein sequence ID" value="KAK8221857.1"/>
    <property type="molecule type" value="Genomic_DNA"/>
</dbReference>
<accession>A0ACC3SQT8</accession>
<organism evidence="1 2">
    <name type="scientific">Zalaria obscura</name>
    <dbReference type="NCBI Taxonomy" id="2024903"/>
    <lineage>
        <taxon>Eukaryota</taxon>
        <taxon>Fungi</taxon>
        <taxon>Dikarya</taxon>
        <taxon>Ascomycota</taxon>
        <taxon>Pezizomycotina</taxon>
        <taxon>Dothideomycetes</taxon>
        <taxon>Dothideomycetidae</taxon>
        <taxon>Dothideales</taxon>
        <taxon>Zalariaceae</taxon>
        <taxon>Zalaria</taxon>
    </lineage>
</organism>
<evidence type="ECO:0000313" key="2">
    <source>
        <dbReference type="Proteomes" id="UP001320706"/>
    </source>
</evidence>
<dbReference type="Proteomes" id="UP001320706">
    <property type="component" value="Unassembled WGS sequence"/>
</dbReference>
<name>A0ACC3SQT8_9PEZI</name>
<proteinExistence type="predicted"/>